<protein>
    <recommendedName>
        <fullName evidence="5">Ionotropic receptor</fullName>
    </recommendedName>
</protein>
<dbReference type="Proteomes" id="UP000821837">
    <property type="component" value="Chromosome 5"/>
</dbReference>
<evidence type="ECO:0000256" key="1">
    <source>
        <dbReference type="SAM" id="MobiDB-lite"/>
    </source>
</evidence>
<keyword evidence="2" id="KW-0472">Membrane</keyword>
<reference evidence="3" key="2">
    <citation type="submission" date="2021-09" db="EMBL/GenBank/DDBJ databases">
        <authorList>
            <person name="Jia N."/>
            <person name="Wang J."/>
            <person name="Shi W."/>
            <person name="Du L."/>
            <person name="Sun Y."/>
            <person name="Zhan W."/>
            <person name="Jiang J."/>
            <person name="Wang Q."/>
            <person name="Zhang B."/>
            <person name="Ji P."/>
            <person name="Sakyi L.B."/>
            <person name="Cui X."/>
            <person name="Yuan T."/>
            <person name="Jiang B."/>
            <person name="Yang W."/>
            <person name="Lam T.T.-Y."/>
            <person name="Chang Q."/>
            <person name="Ding S."/>
            <person name="Wang X."/>
            <person name="Zhu J."/>
            <person name="Ruan X."/>
            <person name="Zhao L."/>
            <person name="Wei J."/>
            <person name="Que T."/>
            <person name="Du C."/>
            <person name="Cheng J."/>
            <person name="Dai P."/>
            <person name="Han X."/>
            <person name="Huang E."/>
            <person name="Gao Y."/>
            <person name="Liu J."/>
            <person name="Shao H."/>
            <person name="Ye R."/>
            <person name="Li L."/>
            <person name="Wei W."/>
            <person name="Wang X."/>
            <person name="Wang C."/>
            <person name="Huo Q."/>
            <person name="Li W."/>
            <person name="Guo W."/>
            <person name="Chen H."/>
            <person name="Chen S."/>
            <person name="Zhou L."/>
            <person name="Zhou L."/>
            <person name="Ni X."/>
            <person name="Tian J."/>
            <person name="Zhou Y."/>
            <person name="Sheng Y."/>
            <person name="Liu T."/>
            <person name="Pan Y."/>
            <person name="Xia L."/>
            <person name="Li J."/>
            <person name="Zhao F."/>
            <person name="Cao W."/>
        </authorList>
    </citation>
    <scope>NUCLEOTIDE SEQUENCE</scope>
    <source>
        <strain evidence="3">Rsan-2018</strain>
        <tissue evidence="3">Larvae</tissue>
    </source>
</reference>
<evidence type="ECO:0008006" key="5">
    <source>
        <dbReference type="Google" id="ProtNLM"/>
    </source>
</evidence>
<name>A0A9D4SVF4_RHISA</name>
<feature type="region of interest" description="Disordered" evidence="1">
    <location>
        <begin position="408"/>
        <end position="432"/>
    </location>
</feature>
<organism evidence="3 4">
    <name type="scientific">Rhipicephalus sanguineus</name>
    <name type="common">Brown dog tick</name>
    <name type="synonym">Ixodes sanguineus</name>
    <dbReference type="NCBI Taxonomy" id="34632"/>
    <lineage>
        <taxon>Eukaryota</taxon>
        <taxon>Metazoa</taxon>
        <taxon>Ecdysozoa</taxon>
        <taxon>Arthropoda</taxon>
        <taxon>Chelicerata</taxon>
        <taxon>Arachnida</taxon>
        <taxon>Acari</taxon>
        <taxon>Parasitiformes</taxon>
        <taxon>Ixodida</taxon>
        <taxon>Ixodoidea</taxon>
        <taxon>Ixodidae</taxon>
        <taxon>Rhipicephalinae</taxon>
        <taxon>Rhipicephalus</taxon>
        <taxon>Rhipicephalus</taxon>
    </lineage>
</organism>
<keyword evidence="4" id="KW-1185">Reference proteome</keyword>
<proteinExistence type="predicted"/>
<accession>A0A9D4SVF4</accession>
<keyword evidence="2" id="KW-0812">Transmembrane</keyword>
<keyword evidence="2" id="KW-1133">Transmembrane helix</keyword>
<gene>
    <name evidence="3" type="ORF">HPB52_001941</name>
</gene>
<dbReference type="EMBL" id="JABSTV010001251">
    <property type="protein sequence ID" value="KAH7950815.1"/>
    <property type="molecule type" value="Genomic_DNA"/>
</dbReference>
<reference evidence="3" key="1">
    <citation type="journal article" date="2020" name="Cell">
        <title>Large-Scale Comparative Analyses of Tick Genomes Elucidate Their Genetic Diversity and Vector Capacities.</title>
        <authorList>
            <consortium name="Tick Genome and Microbiome Consortium (TIGMIC)"/>
            <person name="Jia N."/>
            <person name="Wang J."/>
            <person name="Shi W."/>
            <person name="Du L."/>
            <person name="Sun Y."/>
            <person name="Zhan W."/>
            <person name="Jiang J.F."/>
            <person name="Wang Q."/>
            <person name="Zhang B."/>
            <person name="Ji P."/>
            <person name="Bell-Sakyi L."/>
            <person name="Cui X.M."/>
            <person name="Yuan T.T."/>
            <person name="Jiang B.G."/>
            <person name="Yang W.F."/>
            <person name="Lam T.T."/>
            <person name="Chang Q.C."/>
            <person name="Ding S.J."/>
            <person name="Wang X.J."/>
            <person name="Zhu J.G."/>
            <person name="Ruan X.D."/>
            <person name="Zhao L."/>
            <person name="Wei J.T."/>
            <person name="Ye R.Z."/>
            <person name="Que T.C."/>
            <person name="Du C.H."/>
            <person name="Zhou Y.H."/>
            <person name="Cheng J.X."/>
            <person name="Dai P.F."/>
            <person name="Guo W.B."/>
            <person name="Han X.H."/>
            <person name="Huang E.J."/>
            <person name="Li L.F."/>
            <person name="Wei W."/>
            <person name="Gao Y.C."/>
            <person name="Liu J.Z."/>
            <person name="Shao H.Z."/>
            <person name="Wang X."/>
            <person name="Wang C.C."/>
            <person name="Yang T.C."/>
            <person name="Huo Q.B."/>
            <person name="Li W."/>
            <person name="Chen H.Y."/>
            <person name="Chen S.E."/>
            <person name="Zhou L.G."/>
            <person name="Ni X.B."/>
            <person name="Tian J.H."/>
            <person name="Sheng Y."/>
            <person name="Liu T."/>
            <person name="Pan Y.S."/>
            <person name="Xia L.Y."/>
            <person name="Li J."/>
            <person name="Zhao F."/>
            <person name="Cao W.C."/>
        </authorList>
    </citation>
    <scope>NUCLEOTIDE SEQUENCE</scope>
    <source>
        <strain evidence="3">Rsan-2018</strain>
    </source>
</reference>
<evidence type="ECO:0000313" key="4">
    <source>
        <dbReference type="Proteomes" id="UP000821837"/>
    </source>
</evidence>
<dbReference type="AlphaFoldDB" id="A0A9D4SVF4"/>
<evidence type="ECO:0000313" key="3">
    <source>
        <dbReference type="EMBL" id="KAH7950815.1"/>
    </source>
</evidence>
<comment type="caution">
    <text evidence="3">The sequence shown here is derived from an EMBL/GenBank/DDBJ whole genome shotgun (WGS) entry which is preliminary data.</text>
</comment>
<feature type="transmembrane region" description="Helical" evidence="2">
    <location>
        <begin position="278"/>
        <end position="301"/>
    </location>
</feature>
<sequence length="432" mass="48330">MACQLSFKTARYIDVPVNSPVEISRCNVLVVDNEDAVGSRHEVAVEEHGRDYVFRLWAMSNQSSICSQCGIIQNHRGLEWYTKLTGLRLNVGAVHNTPHWRLRNFPNHYGTDSRGGIEQAYVIALSRYFNFTYNVVTDAESKFGGLDGDKWSGMEAREGPLATVRSCMVRHPDDLVPDKQQGLDRALRQNYAYIDTQRGLSAALHDRHATAIEVSTGHVGTTIMSLAMHKTCFYRNAFSTVSRRLVESGHFLKWERQDQPVRPKMKHSHFKAIELSDVFSHGTILIAGYGLALVALVSEYARFRYASRRRPGQDQQRPTENTAKAVACTLVRPRRAKKTQRRQSIQRSSSVVAIAVPTPLPPLHPLKRPPRWETRVVGQSGFKRVSINLGPHAFPKIDSTAGLLPLEASGTGGQARRDDRCALPNLPPVSTT</sequence>
<evidence type="ECO:0000256" key="2">
    <source>
        <dbReference type="SAM" id="Phobius"/>
    </source>
</evidence>